<feature type="compositionally biased region" description="Low complexity" evidence="5">
    <location>
        <begin position="713"/>
        <end position="724"/>
    </location>
</feature>
<feature type="compositionally biased region" description="Basic and acidic residues" evidence="5">
    <location>
        <begin position="745"/>
        <end position="759"/>
    </location>
</feature>
<accession>A0A6V8HB35</accession>
<dbReference type="AlphaFoldDB" id="A0A6V8HB35"/>
<evidence type="ECO:0000313" key="7">
    <source>
        <dbReference type="Proteomes" id="UP000053095"/>
    </source>
</evidence>
<evidence type="ECO:0000256" key="1">
    <source>
        <dbReference type="ARBA" id="ARBA00004123"/>
    </source>
</evidence>
<protein>
    <submittedName>
        <fullName evidence="6">C6 transcription factor</fullName>
    </submittedName>
</protein>
<evidence type="ECO:0000256" key="5">
    <source>
        <dbReference type="SAM" id="MobiDB-lite"/>
    </source>
</evidence>
<keyword evidence="7" id="KW-1185">Reference proteome</keyword>
<feature type="compositionally biased region" description="Low complexity" evidence="5">
    <location>
        <begin position="222"/>
        <end position="236"/>
    </location>
</feature>
<keyword evidence="3" id="KW-0238">DNA-binding</keyword>
<feature type="region of interest" description="Disordered" evidence="5">
    <location>
        <begin position="128"/>
        <end position="150"/>
    </location>
</feature>
<dbReference type="PANTHER" id="PTHR46910">
    <property type="entry name" value="TRANSCRIPTION FACTOR PDR1"/>
    <property type="match status" value="1"/>
</dbReference>
<evidence type="ECO:0000256" key="4">
    <source>
        <dbReference type="ARBA" id="ARBA00023242"/>
    </source>
</evidence>
<evidence type="ECO:0000256" key="2">
    <source>
        <dbReference type="ARBA" id="ARBA00022723"/>
    </source>
</evidence>
<comment type="caution">
    <text evidence="6">The sequence shown here is derived from an EMBL/GenBank/DDBJ whole genome shotgun (WGS) entry which is preliminary data.</text>
</comment>
<dbReference type="EMBL" id="DF933820">
    <property type="protein sequence ID" value="GAM37489.1"/>
    <property type="molecule type" value="Genomic_DNA"/>
</dbReference>
<dbReference type="GO" id="GO:0003700">
    <property type="term" value="F:DNA-binding transcription factor activity"/>
    <property type="evidence" value="ECO:0007669"/>
    <property type="project" value="InterPro"/>
</dbReference>
<dbReference type="PANTHER" id="PTHR46910:SF3">
    <property type="entry name" value="HALOTOLERANCE PROTEIN 9-RELATED"/>
    <property type="match status" value="1"/>
</dbReference>
<evidence type="ECO:0000313" key="6">
    <source>
        <dbReference type="EMBL" id="GAM37489.1"/>
    </source>
</evidence>
<feature type="region of interest" description="Disordered" evidence="5">
    <location>
        <begin position="211"/>
        <end position="238"/>
    </location>
</feature>
<keyword evidence="4" id="KW-0539">Nucleus</keyword>
<feature type="region of interest" description="Disordered" evidence="5">
    <location>
        <begin position="740"/>
        <end position="759"/>
    </location>
</feature>
<organism evidence="6 7">
    <name type="scientific">Talaromyces pinophilus</name>
    <name type="common">Penicillium pinophilum</name>
    <dbReference type="NCBI Taxonomy" id="128442"/>
    <lineage>
        <taxon>Eukaryota</taxon>
        <taxon>Fungi</taxon>
        <taxon>Dikarya</taxon>
        <taxon>Ascomycota</taxon>
        <taxon>Pezizomycotina</taxon>
        <taxon>Eurotiomycetes</taxon>
        <taxon>Eurotiomycetidae</taxon>
        <taxon>Eurotiales</taxon>
        <taxon>Trichocomaceae</taxon>
        <taxon>Talaromyces</taxon>
        <taxon>Talaromyces sect. Talaromyces</taxon>
    </lineage>
</organism>
<dbReference type="CDD" id="cd12148">
    <property type="entry name" value="fungal_TF_MHR"/>
    <property type="match status" value="1"/>
</dbReference>
<dbReference type="GO" id="GO:0005634">
    <property type="term" value="C:nucleus"/>
    <property type="evidence" value="ECO:0007669"/>
    <property type="project" value="UniProtKB-SubCell"/>
</dbReference>
<sequence length="914" mass="102453">MVENRRNGVVARIRECSRKGLDLFRIFLRRASTNLVDPVRLWVNNRTIIKVQERGRTSLTIPQPHLHAISAEIARFGAIDNCLNALAAKKLAYYQGLSSRVEAVSGLAARLDSIDSTILSLVGQIPTSQRSSSDAPIPRLSESSSSTPEAVCNDADDIDLIFSSALDGQDYWSRHAELHKSGPEQEPQTISGTSIGNRALLEKVRQAVHNLLQGNRSRKPSPDSSSSETNNVSTSPILANARPSALSELKTLYDTFPTFDDASAVSLLPGGQFVSLPPQSILETSLQLFLDKFNAVTPIFNESRLREAIKVQYSSSPDSKTDEAYNLCFNNIIVLSSGLRARLARMDKSYPKGMNEELLPAFLANSFRALHHLKFFLQPRHVNLQALATLALVAREYHESCVFDMICHMACDLFKAMDSEQSPMSKVDHPNFEEWRTLYWTLFVLDKQRTSVNGLPFDLYFYHSDLPLAPEGGTISLGQQSWMMHIYITTIWEETYISLYSARAARKGSSYRESQIARLDKLAQKWHSRTLHLFTENSTDDNGGANHNNNRLVEDNWQIELDYAYHIAQVLIHSRSDTANSKDIEFENARAALKIINRVVNQTPTEGSLALLCRILRSYPLIAGHSICMRFFENPSVYMLEDLDLMEGVRDAYKILVDPNIPICSTGKTFLGISWCLEIAKACRKLLFEVPTPPSSSDQFHPGSSRKRLSDGPPSSSLPSQSLPKKMKLSLVDSQADYPSLSDFSGDKDHPSDQQERNHPNAITSIEEIKNLGHHPYLINQQQQQRQQRQQHHHIYPSGLSSVSHIDSRSTSTEELSLVTESIPALSLGTTPIPNYPITQFPPTTTGAAVATATSMMFYPYSDDPSSDLCNANPINNFLDCENFLRHEDHDIANHFIPDDISNWLLQLSHKEER</sequence>
<evidence type="ECO:0000256" key="3">
    <source>
        <dbReference type="ARBA" id="ARBA00023125"/>
    </source>
</evidence>
<dbReference type="InterPro" id="IPR050987">
    <property type="entry name" value="AtrR-like"/>
</dbReference>
<dbReference type="Proteomes" id="UP000053095">
    <property type="component" value="Unassembled WGS sequence"/>
</dbReference>
<dbReference type="GO" id="GO:0046872">
    <property type="term" value="F:metal ion binding"/>
    <property type="evidence" value="ECO:0007669"/>
    <property type="project" value="UniProtKB-KW"/>
</dbReference>
<name>A0A6V8HB35_TALPI</name>
<dbReference type="GO" id="GO:0003677">
    <property type="term" value="F:DNA binding"/>
    <property type="evidence" value="ECO:0007669"/>
    <property type="project" value="UniProtKB-KW"/>
</dbReference>
<comment type="subcellular location">
    <subcellularLocation>
        <location evidence="1">Nucleus</location>
    </subcellularLocation>
</comment>
<feature type="region of interest" description="Disordered" evidence="5">
    <location>
        <begin position="693"/>
        <end position="725"/>
    </location>
</feature>
<reference evidence="7" key="1">
    <citation type="journal article" date="2015" name="Genome Announc.">
        <title>Draft genome sequence of Talaromyces cellulolyticus strain Y-94, a source of lignocellulosic biomass-degrading enzymes.</title>
        <authorList>
            <person name="Fujii T."/>
            <person name="Koike H."/>
            <person name="Sawayama S."/>
            <person name="Yano S."/>
            <person name="Inoue H."/>
        </authorList>
    </citation>
    <scope>NUCLEOTIDE SEQUENCE [LARGE SCALE GENOMIC DNA]</scope>
    <source>
        <strain evidence="7">Y-94</strain>
    </source>
</reference>
<proteinExistence type="predicted"/>
<gene>
    <name evidence="6" type="ORF">TCE0_024r07450</name>
</gene>
<keyword evidence="2" id="KW-0479">Metal-binding</keyword>